<comment type="similarity">
    <text evidence="8">Belongs to the MntP (TC 9.B.29) family.</text>
</comment>
<feature type="transmembrane region" description="Helical" evidence="8">
    <location>
        <begin position="70"/>
        <end position="90"/>
    </location>
</feature>
<evidence type="ECO:0000256" key="6">
    <source>
        <dbReference type="ARBA" id="ARBA00023136"/>
    </source>
</evidence>
<evidence type="ECO:0000256" key="3">
    <source>
        <dbReference type="ARBA" id="ARBA00022692"/>
    </source>
</evidence>
<feature type="transmembrane region" description="Helical" evidence="8">
    <location>
        <begin position="6"/>
        <end position="23"/>
    </location>
</feature>
<dbReference type="GO" id="GO:0005384">
    <property type="term" value="F:manganese ion transmembrane transporter activity"/>
    <property type="evidence" value="ECO:0007669"/>
    <property type="project" value="UniProtKB-UniRule"/>
</dbReference>
<organism evidence="9 10">
    <name type="scientific">Porphyromonas loveana</name>
    <dbReference type="NCBI Taxonomy" id="1884669"/>
    <lineage>
        <taxon>Bacteria</taxon>
        <taxon>Pseudomonadati</taxon>
        <taxon>Bacteroidota</taxon>
        <taxon>Bacteroidia</taxon>
        <taxon>Bacteroidales</taxon>
        <taxon>Porphyromonadaceae</taxon>
        <taxon>Porphyromonas</taxon>
    </lineage>
</organism>
<reference evidence="9 10" key="1">
    <citation type="submission" date="2018-04" db="EMBL/GenBank/DDBJ databases">
        <title>Genomic Encyclopedia of Type Strains, Phase IV (KMG-IV): sequencing the most valuable type-strain genomes for metagenomic binning, comparative biology and taxonomic classification.</title>
        <authorList>
            <person name="Goeker M."/>
        </authorList>
    </citation>
    <scope>NUCLEOTIDE SEQUENCE [LARGE SCALE GENOMIC DNA]</scope>
    <source>
        <strain evidence="9 10">DSM 28520</strain>
    </source>
</reference>
<dbReference type="InterPro" id="IPR022929">
    <property type="entry name" value="Put_MntP"/>
</dbReference>
<dbReference type="PANTHER" id="PTHR35529:SF1">
    <property type="entry name" value="MANGANESE EFFLUX PUMP MNTP-RELATED"/>
    <property type="match status" value="1"/>
</dbReference>
<dbReference type="AlphaFoldDB" id="A0A2U1FMQ0"/>
<evidence type="ECO:0000256" key="4">
    <source>
        <dbReference type="ARBA" id="ARBA00022989"/>
    </source>
</evidence>
<evidence type="ECO:0000256" key="5">
    <source>
        <dbReference type="ARBA" id="ARBA00023065"/>
    </source>
</evidence>
<gene>
    <name evidence="8" type="primary">mntP</name>
    <name evidence="9" type="ORF">C7382_103168</name>
</gene>
<evidence type="ECO:0000256" key="7">
    <source>
        <dbReference type="ARBA" id="ARBA00023211"/>
    </source>
</evidence>
<dbReference type="OrthoDB" id="9811590at2"/>
<keyword evidence="1 8" id="KW-0813">Transport</keyword>
<keyword evidence="6 8" id="KW-0472">Membrane</keyword>
<comment type="function">
    <text evidence="8">Probably functions as a manganese efflux pump.</text>
</comment>
<evidence type="ECO:0000313" key="10">
    <source>
        <dbReference type="Proteomes" id="UP000245462"/>
    </source>
</evidence>
<evidence type="ECO:0000313" key="9">
    <source>
        <dbReference type="EMBL" id="PVZ13471.1"/>
    </source>
</evidence>
<dbReference type="InterPro" id="IPR003810">
    <property type="entry name" value="Mntp/YtaF"/>
</dbReference>
<keyword evidence="10" id="KW-1185">Reference proteome</keyword>
<dbReference type="RefSeq" id="WP_116678764.1">
    <property type="nucleotide sequence ID" value="NZ_JBGYVJ010000081.1"/>
</dbReference>
<feature type="transmembrane region" description="Helical" evidence="8">
    <location>
        <begin position="111"/>
        <end position="133"/>
    </location>
</feature>
<keyword evidence="4 8" id="KW-1133">Transmembrane helix</keyword>
<feature type="transmembrane region" description="Helical" evidence="8">
    <location>
        <begin position="35"/>
        <end position="58"/>
    </location>
</feature>
<name>A0A2U1FMQ0_9PORP</name>
<accession>A0A2U1FMQ0</accession>
<dbReference type="Proteomes" id="UP000245462">
    <property type="component" value="Unassembled WGS sequence"/>
</dbReference>
<dbReference type="EMBL" id="QEKY01000003">
    <property type="protein sequence ID" value="PVZ13471.1"/>
    <property type="molecule type" value="Genomic_DNA"/>
</dbReference>
<feature type="transmembrane region" description="Helical" evidence="8">
    <location>
        <begin position="172"/>
        <end position="189"/>
    </location>
</feature>
<dbReference type="GeneID" id="94550226"/>
<keyword evidence="2 8" id="KW-1003">Cell membrane</keyword>
<dbReference type="HAMAP" id="MF_01521">
    <property type="entry name" value="MntP_pump"/>
    <property type="match status" value="1"/>
</dbReference>
<protein>
    <recommendedName>
        <fullName evidence="8">Putative manganese efflux pump MntP</fullName>
    </recommendedName>
</protein>
<dbReference type="Pfam" id="PF02659">
    <property type="entry name" value="Mntp"/>
    <property type="match status" value="1"/>
</dbReference>
<evidence type="ECO:0000256" key="2">
    <source>
        <dbReference type="ARBA" id="ARBA00022475"/>
    </source>
</evidence>
<dbReference type="PANTHER" id="PTHR35529">
    <property type="entry name" value="MANGANESE EFFLUX PUMP MNTP-RELATED"/>
    <property type="match status" value="1"/>
</dbReference>
<proteinExistence type="inferred from homology"/>
<keyword evidence="5 8" id="KW-0406">Ion transport</keyword>
<feature type="transmembrane region" description="Helical" evidence="8">
    <location>
        <begin position="139"/>
        <end position="160"/>
    </location>
</feature>
<dbReference type="GO" id="GO:0005886">
    <property type="term" value="C:plasma membrane"/>
    <property type="evidence" value="ECO:0007669"/>
    <property type="project" value="UniProtKB-SubCell"/>
</dbReference>
<comment type="subcellular location">
    <subcellularLocation>
        <location evidence="8">Cell membrane</location>
        <topology evidence="8">Multi-pass membrane protein</topology>
    </subcellularLocation>
</comment>
<evidence type="ECO:0000256" key="1">
    <source>
        <dbReference type="ARBA" id="ARBA00022448"/>
    </source>
</evidence>
<keyword evidence="7 8" id="KW-0464">Manganese</keyword>
<keyword evidence="3 8" id="KW-0812">Transmembrane</keyword>
<comment type="caution">
    <text evidence="9">The sequence shown here is derived from an EMBL/GenBank/DDBJ whole genome shotgun (WGS) entry which is preliminary data.</text>
</comment>
<sequence length="198" mass="21278">MGLLQLILLSVGLAMDAFAVSVCRGVKAGRRAVSIAVTIGLIFGFFQGVMPLIGWLVGSTFAEELDAYDHWIAFVLLALIGGKMVIESFSCPTNCEEKTVSTPRIFHSGHFFVLISLAIATSIDALAVGLTFAFMEVHILTAVLCIGIVTAILSLMGVLIGRRWGARKKHSAELFGGIILILLGLKIFLEHMGCRISL</sequence>
<evidence type="ECO:0000256" key="8">
    <source>
        <dbReference type="HAMAP-Rule" id="MF_01521"/>
    </source>
</evidence>